<reference evidence="17" key="2">
    <citation type="submission" date="2025-09" db="UniProtKB">
        <authorList>
            <consortium name="Ensembl"/>
        </authorList>
    </citation>
    <scope>IDENTIFICATION</scope>
</reference>
<evidence type="ECO:0000256" key="2">
    <source>
        <dbReference type="ARBA" id="ARBA00022499"/>
    </source>
</evidence>
<feature type="compositionally biased region" description="Polar residues" evidence="14">
    <location>
        <begin position="166"/>
        <end position="182"/>
    </location>
</feature>
<evidence type="ECO:0000256" key="3">
    <source>
        <dbReference type="ARBA" id="ARBA00022553"/>
    </source>
</evidence>
<evidence type="ECO:0000259" key="16">
    <source>
        <dbReference type="Pfam" id="PF20443"/>
    </source>
</evidence>
<sequence>MAGDGRRAEPGREGWGLYVTPRPPLREGRRRLAPQNGGGSDAPAYGIPSPSRPGRREVRFSEEPPEVYGDFEPRVAKEKSPARRRVPLEEFRPDSEKEEVRESAYYLRSRQRRQPRLQEAEEMKTRRTTRLQQQQSQQPLLEPSPVTTRRGLRDSHSSEEDEPSSQTILSQTVSKKTIQRTQEIPVLSEDPVISLCRRPLRSPRPDSAYKTNGNTKMSELEATSSQQKVNFSEGEETEQDDQDSSDSDITILKVRSGDSLDSGDQTTKLSQYPESLWRSSQSRDFITLDKQPSVLNDSIQKSELGNQFPSTSSQKAAGQPKSASFVKMKWWCLLVLVASFAIGSFLFVRTPEVKTTPVQEFQNQMKQLMNKYQGQDEKLWKRSLTFLERHLNSSQPRPQPAILLLTAARDAEEALKCLSEQIADAYSSFHSVRAIRIDGADKATQDSDTVKEEVDWELSNGFTNGQNAAVVHRFESLPAGSTLIFYKYCDHENAAFKDVALVLTVLLEEETLGTSLGLKEIEEKVRDFLKVKFTNADTPNSHKHMDPDKLSGLWSRISHLVLPVQPENALKSGICL</sequence>
<feature type="compositionally biased region" description="Acidic residues" evidence="14">
    <location>
        <begin position="233"/>
        <end position="246"/>
    </location>
</feature>
<dbReference type="Proteomes" id="UP000472241">
    <property type="component" value="Unplaced"/>
</dbReference>
<evidence type="ECO:0000313" key="17">
    <source>
        <dbReference type="Ensembl" id="ENSLCNP00005033549.1"/>
    </source>
</evidence>
<keyword evidence="18" id="KW-1185">Reference proteome</keyword>
<comment type="function">
    <text evidence="11">Required for nuclear membrane integrity. Induces TOR1A and TOR1B ATPase activity and is required for their location on the nuclear membrane. Binds to A- and B-type lamins. Possible role in membrane attachment and assembly of the nuclear lamina.</text>
</comment>
<reference evidence="17" key="1">
    <citation type="submission" date="2025-08" db="UniProtKB">
        <authorList>
            <consortium name="Ensembl"/>
        </authorList>
    </citation>
    <scope>IDENTIFICATION</scope>
</reference>
<keyword evidence="9" id="KW-0325">Glycoprotein</keyword>
<protein>
    <recommendedName>
        <fullName evidence="13">Torsin-1A-interacting protein 1</fullName>
    </recommendedName>
</protein>
<evidence type="ECO:0000256" key="14">
    <source>
        <dbReference type="SAM" id="MobiDB-lite"/>
    </source>
</evidence>
<dbReference type="GO" id="GO:0001671">
    <property type="term" value="F:ATPase activator activity"/>
    <property type="evidence" value="ECO:0007669"/>
    <property type="project" value="InterPro"/>
</dbReference>
<dbReference type="InterPro" id="IPR008662">
    <property type="entry name" value="TOIP1/2"/>
</dbReference>
<keyword evidence="2" id="KW-1017">Isopeptide bond</keyword>
<feature type="compositionally biased region" description="Basic and acidic residues" evidence="14">
    <location>
        <begin position="71"/>
        <end position="102"/>
    </location>
</feature>
<gene>
    <name evidence="17" type="primary">TOR1AIP1</name>
</gene>
<dbReference type="Gene3D" id="3.40.50.12190">
    <property type="match status" value="1"/>
</dbReference>
<dbReference type="FunFam" id="3.40.50.12190:FF:000001">
    <property type="entry name" value="torsin-1A-interacting protein 1 isoform X1"/>
    <property type="match status" value="1"/>
</dbReference>
<keyword evidence="6" id="KW-1133">Transmembrane helix</keyword>
<evidence type="ECO:0000256" key="5">
    <source>
        <dbReference type="ARBA" id="ARBA00022843"/>
    </source>
</evidence>
<dbReference type="Pfam" id="PF20443">
    <property type="entry name" value="LAP1_N"/>
    <property type="match status" value="1"/>
</dbReference>
<dbReference type="AlphaFoldDB" id="A0A667I501"/>
<feature type="region of interest" description="Disordered" evidence="14">
    <location>
        <begin position="1"/>
        <end position="275"/>
    </location>
</feature>
<evidence type="ECO:0000256" key="9">
    <source>
        <dbReference type="ARBA" id="ARBA00023180"/>
    </source>
</evidence>
<evidence type="ECO:0000256" key="6">
    <source>
        <dbReference type="ARBA" id="ARBA00022989"/>
    </source>
</evidence>
<evidence type="ECO:0000256" key="13">
    <source>
        <dbReference type="ARBA" id="ARBA00040724"/>
    </source>
</evidence>
<feature type="compositionally biased region" description="Low complexity" evidence="14">
    <location>
        <begin position="130"/>
        <end position="145"/>
    </location>
</feature>
<dbReference type="GO" id="GO:0005637">
    <property type="term" value="C:nuclear inner membrane"/>
    <property type="evidence" value="ECO:0007669"/>
    <property type="project" value="UniProtKB-SubCell"/>
</dbReference>
<dbReference type="InterPro" id="IPR038599">
    <property type="entry name" value="LAP1C-like_C_sf"/>
</dbReference>
<feature type="domain" description="Torsin-1A-interacting protein 1/2 AAA+ activator" evidence="15">
    <location>
        <begin position="350"/>
        <end position="576"/>
    </location>
</feature>
<evidence type="ECO:0000259" key="15">
    <source>
        <dbReference type="Pfam" id="PF05609"/>
    </source>
</evidence>
<dbReference type="PANTHER" id="PTHR18843">
    <property type="entry name" value="TORSIN-1A-INTERACTING PROTEIN"/>
    <property type="match status" value="1"/>
</dbReference>
<dbReference type="PANTHER" id="PTHR18843:SF6">
    <property type="entry name" value="TORSIN-1A-INTERACTING PROTEIN 1"/>
    <property type="match status" value="1"/>
</dbReference>
<evidence type="ECO:0000256" key="12">
    <source>
        <dbReference type="ARBA" id="ARBA00037876"/>
    </source>
</evidence>
<dbReference type="Pfam" id="PF05609">
    <property type="entry name" value="LAP1_C"/>
    <property type="match status" value="1"/>
</dbReference>
<dbReference type="Ensembl" id="ENSLCNT00005037444.1">
    <property type="protein sequence ID" value="ENSLCNP00005033549.1"/>
    <property type="gene ID" value="ENSLCNG00005021698.1"/>
</dbReference>
<feature type="compositionally biased region" description="Basic and acidic residues" evidence="14">
    <location>
        <begin position="1"/>
        <end position="12"/>
    </location>
</feature>
<comment type="similarity">
    <text evidence="1">Belongs to the TOR1AIP family.</text>
</comment>
<evidence type="ECO:0000256" key="7">
    <source>
        <dbReference type="ARBA" id="ARBA00023054"/>
    </source>
</evidence>
<dbReference type="InterPro" id="IPR046753">
    <property type="entry name" value="TOIP1/2_C"/>
</dbReference>
<accession>A0A667I501</accession>
<keyword evidence="8" id="KW-0472">Membrane</keyword>
<dbReference type="InterPro" id="IPR046754">
    <property type="entry name" value="TOIP1/2_N"/>
</dbReference>
<feature type="compositionally biased region" description="Polar residues" evidence="14">
    <location>
        <begin position="209"/>
        <end position="230"/>
    </location>
</feature>
<comment type="subcellular location">
    <subcellularLocation>
        <location evidence="12">Nucleus inner membrane</location>
        <topology evidence="12">Single-pass membrane protein</topology>
    </subcellularLocation>
</comment>
<evidence type="ECO:0000313" key="18">
    <source>
        <dbReference type="Proteomes" id="UP000472241"/>
    </source>
</evidence>
<keyword evidence="10" id="KW-0539">Nucleus</keyword>
<proteinExistence type="inferred from homology"/>
<organism evidence="17 18">
    <name type="scientific">Lynx canadensis</name>
    <name type="common">Canada lynx</name>
    <name type="synonym">Felis canadensis</name>
    <dbReference type="NCBI Taxonomy" id="61383"/>
    <lineage>
        <taxon>Eukaryota</taxon>
        <taxon>Metazoa</taxon>
        <taxon>Chordata</taxon>
        <taxon>Craniata</taxon>
        <taxon>Vertebrata</taxon>
        <taxon>Euteleostomi</taxon>
        <taxon>Mammalia</taxon>
        <taxon>Eutheria</taxon>
        <taxon>Laurasiatheria</taxon>
        <taxon>Carnivora</taxon>
        <taxon>Feliformia</taxon>
        <taxon>Felidae</taxon>
        <taxon>Felinae</taxon>
        <taxon>Lynx</taxon>
    </lineage>
</organism>
<evidence type="ECO:0000256" key="8">
    <source>
        <dbReference type="ARBA" id="ARBA00023136"/>
    </source>
</evidence>
<name>A0A667I501_LYNCA</name>
<feature type="domain" description="Torsin-1A-interacting protein 1/2 N-terminal" evidence="16">
    <location>
        <begin position="147"/>
        <end position="298"/>
    </location>
</feature>
<feature type="compositionally biased region" description="Polar residues" evidence="14">
    <location>
        <begin position="262"/>
        <end position="275"/>
    </location>
</feature>
<feature type="compositionally biased region" description="Basic and acidic residues" evidence="14">
    <location>
        <begin position="116"/>
        <end position="125"/>
    </location>
</feature>
<evidence type="ECO:0000256" key="4">
    <source>
        <dbReference type="ARBA" id="ARBA00022692"/>
    </source>
</evidence>
<keyword evidence="5" id="KW-0832">Ubl conjugation</keyword>
<keyword evidence="7" id="KW-0175">Coiled coil</keyword>
<dbReference type="GO" id="GO:0071763">
    <property type="term" value="P:nuclear membrane organization"/>
    <property type="evidence" value="ECO:0007669"/>
    <property type="project" value="TreeGrafter"/>
</dbReference>
<evidence type="ECO:0000256" key="10">
    <source>
        <dbReference type="ARBA" id="ARBA00023242"/>
    </source>
</evidence>
<evidence type="ECO:0000256" key="1">
    <source>
        <dbReference type="ARBA" id="ARBA00007860"/>
    </source>
</evidence>
<evidence type="ECO:0000256" key="11">
    <source>
        <dbReference type="ARBA" id="ARBA00037580"/>
    </source>
</evidence>
<keyword evidence="3" id="KW-0597">Phosphoprotein</keyword>
<keyword evidence="4" id="KW-0812">Transmembrane</keyword>